<gene>
    <name evidence="4" type="ORF">MCHLDSM_05055</name>
</gene>
<keyword evidence="3" id="KW-0732">Signal</keyword>
<evidence type="ECO:0000313" key="4">
    <source>
        <dbReference type="EMBL" id="KMO70167.1"/>
    </source>
</evidence>
<feature type="chain" id="PRO_5039264359" description="IgA FC receptor" evidence="3">
    <location>
        <begin position="21"/>
        <end position="310"/>
    </location>
</feature>
<reference evidence="4 5" key="1">
    <citation type="journal article" date="2015" name="Genome Biol. Evol.">
        <title>Characterization of Three Mycobacterium spp. with Potential Use in Bioremediation by Genome Sequencing and Comparative Genomics.</title>
        <authorList>
            <person name="Das S."/>
            <person name="Pettersson B.M."/>
            <person name="Behra P.R."/>
            <person name="Ramesh M."/>
            <person name="Dasgupta S."/>
            <person name="Bhattacharya A."/>
            <person name="Kirsebom L.A."/>
        </authorList>
    </citation>
    <scope>NUCLEOTIDE SEQUENCE [LARGE SCALE GENOMIC DNA]</scope>
    <source>
        <strain evidence="4 5">DSM 43826</strain>
    </source>
</reference>
<evidence type="ECO:0000256" key="1">
    <source>
        <dbReference type="SAM" id="MobiDB-lite"/>
    </source>
</evidence>
<protein>
    <recommendedName>
        <fullName evidence="6">IgA FC receptor</fullName>
    </recommendedName>
</protein>
<dbReference type="Proteomes" id="UP000036513">
    <property type="component" value="Unassembled WGS sequence"/>
</dbReference>
<feature type="compositionally biased region" description="Low complexity" evidence="1">
    <location>
        <begin position="210"/>
        <end position="225"/>
    </location>
</feature>
<comment type="caution">
    <text evidence="4">The sequence shown here is derived from an EMBL/GenBank/DDBJ whole genome shotgun (WGS) entry which is preliminary data.</text>
</comment>
<proteinExistence type="predicted"/>
<feature type="transmembrane region" description="Helical" evidence="2">
    <location>
        <begin position="268"/>
        <end position="291"/>
    </location>
</feature>
<keyword evidence="2" id="KW-1133">Transmembrane helix</keyword>
<sequence length="310" mass="29892" precursor="true">MGSRARTTAAACLVAGGVWAGATGTPTAYADPADSGGATGAGATGGVDGRADVPERGTGAGAQPDAEPAAPAAEDPDHEAAPAPDIAATDEDPTVSDAKVRRPCRDGGKDCGPGWPWPWPWPDDDPDPPGAPNPSSAGGGSDRPVGVPRPGGPPRLGSGPVGTRPPVEVPFDPDVIDTIPGVGLPAAGTGAPISAPLLTVPVAAGTGGAATPAAVGGGAPAAPRRVVAEPPPARQPPPAPEAPPGAPATPSGRIGYGEALRTAGTSQLAALALPGVVGIVVLTALGGLLGYRQAKAGQALRARGTARFMN</sequence>
<feature type="compositionally biased region" description="Gly residues" evidence="1">
    <location>
        <begin position="37"/>
        <end position="48"/>
    </location>
</feature>
<feature type="region of interest" description="Disordered" evidence="1">
    <location>
        <begin position="21"/>
        <end position="167"/>
    </location>
</feature>
<feature type="compositionally biased region" description="Low complexity" evidence="1">
    <location>
        <begin position="21"/>
        <end position="36"/>
    </location>
</feature>
<dbReference type="RefSeq" id="WP_053083070.1">
    <property type="nucleotide sequence ID" value="NZ_JYNL01000064.1"/>
</dbReference>
<keyword evidence="2" id="KW-0472">Membrane</keyword>
<keyword evidence="2" id="KW-0812">Transmembrane</keyword>
<feature type="compositionally biased region" description="Low complexity" evidence="1">
    <location>
        <begin position="61"/>
        <end position="73"/>
    </location>
</feature>
<keyword evidence="5" id="KW-1185">Reference proteome</keyword>
<dbReference type="PATRIC" id="fig|37916.4.peg.5060"/>
<evidence type="ECO:0000256" key="2">
    <source>
        <dbReference type="SAM" id="Phobius"/>
    </source>
</evidence>
<feature type="compositionally biased region" description="Basic and acidic residues" evidence="1">
    <location>
        <begin position="98"/>
        <end position="109"/>
    </location>
</feature>
<dbReference type="STRING" id="37916.MCHLDSM_05055"/>
<dbReference type="EMBL" id="JYNL01000064">
    <property type="protein sequence ID" value="KMO70167.1"/>
    <property type="molecule type" value="Genomic_DNA"/>
</dbReference>
<dbReference type="AlphaFoldDB" id="A0A0J6VKT1"/>
<accession>A0A0J6VKT1</accession>
<evidence type="ECO:0000256" key="3">
    <source>
        <dbReference type="SAM" id="SignalP"/>
    </source>
</evidence>
<name>A0A0J6VKT1_9MYCO</name>
<evidence type="ECO:0008006" key="6">
    <source>
        <dbReference type="Google" id="ProtNLM"/>
    </source>
</evidence>
<organism evidence="4 5">
    <name type="scientific">Mycolicibacterium chlorophenolicum</name>
    <dbReference type="NCBI Taxonomy" id="37916"/>
    <lineage>
        <taxon>Bacteria</taxon>
        <taxon>Bacillati</taxon>
        <taxon>Actinomycetota</taxon>
        <taxon>Actinomycetes</taxon>
        <taxon>Mycobacteriales</taxon>
        <taxon>Mycobacteriaceae</taxon>
        <taxon>Mycolicibacterium</taxon>
    </lineage>
</organism>
<feature type="region of interest" description="Disordered" evidence="1">
    <location>
        <begin position="210"/>
        <end position="256"/>
    </location>
</feature>
<evidence type="ECO:0000313" key="5">
    <source>
        <dbReference type="Proteomes" id="UP000036513"/>
    </source>
</evidence>
<feature type="signal peptide" evidence="3">
    <location>
        <begin position="1"/>
        <end position="20"/>
    </location>
</feature>
<feature type="compositionally biased region" description="Pro residues" evidence="1">
    <location>
        <begin position="229"/>
        <end position="247"/>
    </location>
</feature>